<evidence type="ECO:0000256" key="1">
    <source>
        <dbReference type="SAM" id="MobiDB-lite"/>
    </source>
</evidence>
<accession>A0A645GA40</accession>
<dbReference type="AlphaFoldDB" id="A0A645GA40"/>
<sequence length="48" mass="5716">MHRERFFAGIPDAKRNHQRDYKTNGANFQRDTDAVRHNIGYQRPEDAD</sequence>
<feature type="region of interest" description="Disordered" evidence="1">
    <location>
        <begin position="1"/>
        <end position="48"/>
    </location>
</feature>
<proteinExistence type="predicted"/>
<feature type="compositionally biased region" description="Basic and acidic residues" evidence="1">
    <location>
        <begin position="1"/>
        <end position="22"/>
    </location>
</feature>
<name>A0A645GA40_9ZZZZ</name>
<evidence type="ECO:0000313" key="2">
    <source>
        <dbReference type="EMBL" id="MPN23777.1"/>
    </source>
</evidence>
<comment type="caution">
    <text evidence="2">The sequence shown here is derived from an EMBL/GenBank/DDBJ whole genome shotgun (WGS) entry which is preliminary data.</text>
</comment>
<gene>
    <name evidence="2" type="ORF">SDC9_171170</name>
</gene>
<protein>
    <submittedName>
        <fullName evidence="2">Uncharacterized protein</fullName>
    </submittedName>
</protein>
<dbReference type="EMBL" id="VSSQ01072375">
    <property type="protein sequence ID" value="MPN23777.1"/>
    <property type="molecule type" value="Genomic_DNA"/>
</dbReference>
<reference evidence="2" key="1">
    <citation type="submission" date="2019-08" db="EMBL/GenBank/DDBJ databases">
        <authorList>
            <person name="Kucharzyk K."/>
            <person name="Murdoch R.W."/>
            <person name="Higgins S."/>
            <person name="Loffler F."/>
        </authorList>
    </citation>
    <scope>NUCLEOTIDE SEQUENCE</scope>
</reference>
<organism evidence="2">
    <name type="scientific">bioreactor metagenome</name>
    <dbReference type="NCBI Taxonomy" id="1076179"/>
    <lineage>
        <taxon>unclassified sequences</taxon>
        <taxon>metagenomes</taxon>
        <taxon>ecological metagenomes</taxon>
    </lineage>
</organism>